<dbReference type="EMBL" id="CAJVCH010529006">
    <property type="protein sequence ID" value="CAG7823278.1"/>
    <property type="molecule type" value="Genomic_DNA"/>
</dbReference>
<keyword evidence="1" id="KW-0472">Membrane</keyword>
<feature type="transmembrane region" description="Helical" evidence="1">
    <location>
        <begin position="15"/>
        <end position="36"/>
    </location>
</feature>
<organism evidence="2 3">
    <name type="scientific">Allacma fusca</name>
    <dbReference type="NCBI Taxonomy" id="39272"/>
    <lineage>
        <taxon>Eukaryota</taxon>
        <taxon>Metazoa</taxon>
        <taxon>Ecdysozoa</taxon>
        <taxon>Arthropoda</taxon>
        <taxon>Hexapoda</taxon>
        <taxon>Collembola</taxon>
        <taxon>Symphypleona</taxon>
        <taxon>Sminthuridae</taxon>
        <taxon>Allacma</taxon>
    </lineage>
</organism>
<accession>A0A8J2L0N3</accession>
<feature type="non-terminal residue" evidence="2">
    <location>
        <position position="170"/>
    </location>
</feature>
<gene>
    <name evidence="2" type="ORF">AFUS01_LOCUS33503</name>
</gene>
<reference evidence="2" key="1">
    <citation type="submission" date="2021-06" db="EMBL/GenBank/DDBJ databases">
        <authorList>
            <person name="Hodson N. C."/>
            <person name="Mongue J. A."/>
            <person name="Jaron S. K."/>
        </authorList>
    </citation>
    <scope>NUCLEOTIDE SEQUENCE</scope>
</reference>
<keyword evidence="1" id="KW-0812">Transmembrane</keyword>
<keyword evidence="3" id="KW-1185">Reference proteome</keyword>
<evidence type="ECO:0000256" key="1">
    <source>
        <dbReference type="SAM" id="Phobius"/>
    </source>
</evidence>
<evidence type="ECO:0000313" key="3">
    <source>
        <dbReference type="Proteomes" id="UP000708208"/>
    </source>
</evidence>
<dbReference type="AlphaFoldDB" id="A0A8J2L0N3"/>
<keyword evidence="1" id="KW-1133">Transmembrane helix</keyword>
<dbReference type="Proteomes" id="UP000708208">
    <property type="component" value="Unassembled WGS sequence"/>
</dbReference>
<feature type="transmembrane region" description="Helical" evidence="1">
    <location>
        <begin position="137"/>
        <end position="155"/>
    </location>
</feature>
<name>A0A8J2L0N3_9HEXA</name>
<feature type="non-terminal residue" evidence="2">
    <location>
        <position position="1"/>
    </location>
</feature>
<comment type="caution">
    <text evidence="2">The sequence shown here is derived from an EMBL/GenBank/DDBJ whole genome shotgun (WGS) entry which is preliminary data.</text>
</comment>
<evidence type="ECO:0000313" key="2">
    <source>
        <dbReference type="EMBL" id="CAG7823278.1"/>
    </source>
</evidence>
<sequence>GKARFRWRKYTLQELLTIFFPLADYVGWSMLVPLVIMKPSRSYFLGSAFDLNSTWRIVLVVGAETLVHYFICTQQILSVFTQLSMFQNVTYAIKKQVEELKNFKFPTADNLSSAIRRSKIIQLNIQLYNFCFANEHYLMKFTLMVTTVSFIFCGFKMIHVSPIDGIPLLV</sequence>
<proteinExistence type="predicted"/>
<protein>
    <submittedName>
        <fullName evidence="2">Uncharacterized protein</fullName>
    </submittedName>
</protein>